<dbReference type="EC" id="2.1.3.15" evidence="2"/>
<comment type="catalytic activity">
    <reaction evidence="10">
        <text>N(6)-carboxybiotinyl-L-lysyl-[protein] + acetyl-CoA = N(6)-biotinyl-L-lysyl-[protein] + malonyl-CoA</text>
        <dbReference type="Rhea" id="RHEA:54728"/>
        <dbReference type="Rhea" id="RHEA-COMP:10505"/>
        <dbReference type="Rhea" id="RHEA-COMP:10506"/>
        <dbReference type="ChEBI" id="CHEBI:57288"/>
        <dbReference type="ChEBI" id="CHEBI:57384"/>
        <dbReference type="ChEBI" id="CHEBI:83144"/>
        <dbReference type="ChEBI" id="CHEBI:83145"/>
        <dbReference type="EC" id="2.1.3.15"/>
    </reaction>
</comment>
<evidence type="ECO:0000256" key="5">
    <source>
        <dbReference type="ARBA" id="ARBA00022741"/>
    </source>
</evidence>
<dbReference type="Gene3D" id="3.90.226.10">
    <property type="entry name" value="2-enoyl-CoA Hydratase, Chain A, domain 1"/>
    <property type="match status" value="1"/>
</dbReference>
<dbReference type="PANTHER" id="PTHR42853">
    <property type="entry name" value="ACETYL-COENZYME A CARBOXYLASE CARBOXYL TRANSFERASE SUBUNIT ALPHA"/>
    <property type="match status" value="1"/>
</dbReference>
<dbReference type="EMBL" id="JAIWQS010000008">
    <property type="protein sequence ID" value="KAJ8899753.1"/>
    <property type="molecule type" value="Genomic_DNA"/>
</dbReference>
<dbReference type="GO" id="GO:0006633">
    <property type="term" value="P:fatty acid biosynthetic process"/>
    <property type="evidence" value="ECO:0007669"/>
    <property type="project" value="UniProtKB-KW"/>
</dbReference>
<evidence type="ECO:0000256" key="6">
    <source>
        <dbReference type="ARBA" id="ARBA00022832"/>
    </source>
</evidence>
<keyword evidence="8" id="KW-0443">Lipid metabolism</keyword>
<dbReference type="HAMAP" id="MF_00823">
    <property type="entry name" value="AcetylCoA_CT_alpha"/>
    <property type="match status" value="1"/>
</dbReference>
<dbReference type="PRINTS" id="PR01069">
    <property type="entry name" value="ACCCTRFRASEA"/>
</dbReference>
<evidence type="ECO:0000256" key="9">
    <source>
        <dbReference type="ARBA" id="ARBA00023160"/>
    </source>
</evidence>
<evidence type="ECO:0000256" key="2">
    <source>
        <dbReference type="ARBA" id="ARBA00011883"/>
    </source>
</evidence>
<feature type="region of interest" description="Disordered" evidence="11">
    <location>
        <begin position="727"/>
        <end position="760"/>
    </location>
</feature>
<keyword evidence="4" id="KW-0808">Transferase</keyword>
<proteinExistence type="inferred from homology"/>
<dbReference type="PANTHER" id="PTHR42853:SF3">
    <property type="entry name" value="ACETYL-COENZYME A CARBOXYLASE CARBOXYL TRANSFERASE SUBUNIT ALPHA, CHLOROPLASTIC"/>
    <property type="match status" value="1"/>
</dbReference>
<evidence type="ECO:0000256" key="8">
    <source>
        <dbReference type="ARBA" id="ARBA00023098"/>
    </source>
</evidence>
<keyword evidence="5" id="KW-0547">Nucleotide-binding</keyword>
<dbReference type="GO" id="GO:0005524">
    <property type="term" value="F:ATP binding"/>
    <property type="evidence" value="ECO:0007669"/>
    <property type="project" value="UniProtKB-KW"/>
</dbReference>
<organism evidence="13 14">
    <name type="scientific">Erythroxylum novogranatense</name>
    <dbReference type="NCBI Taxonomy" id="1862640"/>
    <lineage>
        <taxon>Eukaryota</taxon>
        <taxon>Viridiplantae</taxon>
        <taxon>Streptophyta</taxon>
        <taxon>Embryophyta</taxon>
        <taxon>Tracheophyta</taxon>
        <taxon>Spermatophyta</taxon>
        <taxon>Magnoliopsida</taxon>
        <taxon>eudicotyledons</taxon>
        <taxon>Gunneridae</taxon>
        <taxon>Pentapetalae</taxon>
        <taxon>rosids</taxon>
        <taxon>fabids</taxon>
        <taxon>Malpighiales</taxon>
        <taxon>Erythroxylaceae</taxon>
        <taxon>Erythroxylum</taxon>
    </lineage>
</organism>
<evidence type="ECO:0000259" key="12">
    <source>
        <dbReference type="PROSITE" id="PS50989"/>
    </source>
</evidence>
<gene>
    <name evidence="13" type="ORF">K2173_019453</name>
</gene>
<evidence type="ECO:0000313" key="14">
    <source>
        <dbReference type="Proteomes" id="UP001159364"/>
    </source>
</evidence>
<evidence type="ECO:0000256" key="4">
    <source>
        <dbReference type="ARBA" id="ARBA00022679"/>
    </source>
</evidence>
<protein>
    <recommendedName>
        <fullName evidence="2">acetyl-CoA carboxytransferase</fullName>
        <ecNumber evidence="2">2.1.3.15</ecNumber>
    </recommendedName>
</protein>
<evidence type="ECO:0000313" key="13">
    <source>
        <dbReference type="EMBL" id="KAJ8899753.1"/>
    </source>
</evidence>
<dbReference type="NCBIfam" id="NF004344">
    <property type="entry name" value="PRK05724.1"/>
    <property type="match status" value="1"/>
</dbReference>
<sequence length="760" mass="84633">MASTSHSPFALAGSAASALLRSSSGGRNGIPLRSLGRARFNLRNRDFAVVARMRKVKKHEYPWPDDPDPNVKGGVLTHLSHFKPLKEKPKPVTLDFEKPLVDLEKKIIDVRKMANETGLDFSDQIVSLENKYQQALKDLYTHLTPIQRVNIARHPNRPTFLDHIFSITEKFVELHGDRAGYDDPAIVTGIGTIDGRRYMLMGHQKGRNTKENIMRNFGMPTPHGYRKALRMMHYADHHGFPIVTFIDTPGAFADLKSEELGQGEAIAHNLRTMFGLKVPIISIVIGEGGSGGALAIGCANKLLMLENAVFYVASPEACAAILWKSAKAAPKAAEKLKITATELCKLQIADGVIPEPLGGAHADPTWTSQQIKNAINESMDELVKLDTEELLKHRMLKFRKIGGFQEGIPIDPKRKINMKKKEQPIAGKTPVVELEDEVEKLKQQISKAKESSSKPPELALDEMIAKLKREVDIEFEEAIKAIGYKDRVSMLQQEFSKAKSKDQLMHPILMDKIEKLKDEINQGLSTAPNYASLKYKLDMLKEFSTAKSISERSSKGEALKCEINKKVKEVMDQPDIKEKVEALKAEIEKLGASDDGDLDQESKKHILKLKQEIDLELANVLKTMGLDVAVVRKTKELNDQTASPYLKDKVESLKGETIKTIEDVINSSDLKNMIQLLKLELAKAGKMPDTATKNKIEALEQQIKQRISTAINSSELKSKHEQLKSKIAEAIGSSGELDKISENDKSKDKSSQLDETPSRI</sequence>
<feature type="domain" description="CoA carboxyltransferase C-terminal" evidence="12">
    <location>
        <begin position="127"/>
        <end position="381"/>
    </location>
</feature>
<name>A0AAV8UFA0_9ROSI</name>
<comment type="caution">
    <text evidence="13">The sequence shown here is derived from an EMBL/GenBank/DDBJ whole genome shotgun (WGS) entry which is preliminary data.</text>
</comment>
<keyword evidence="7" id="KW-0067">ATP-binding</keyword>
<keyword evidence="9" id="KW-0275">Fatty acid biosynthesis</keyword>
<comment type="pathway">
    <text evidence="1">Lipid metabolism; malonyl-CoA biosynthesis; malonyl-CoA from acetyl-CoA: step 1/1.</text>
</comment>
<evidence type="ECO:0000256" key="3">
    <source>
        <dbReference type="ARBA" id="ARBA00022516"/>
    </source>
</evidence>
<evidence type="ECO:0000256" key="1">
    <source>
        <dbReference type="ARBA" id="ARBA00004956"/>
    </source>
</evidence>
<dbReference type="Pfam" id="PF03255">
    <property type="entry name" value="ACCA"/>
    <property type="match status" value="1"/>
</dbReference>
<dbReference type="GO" id="GO:0009317">
    <property type="term" value="C:acetyl-CoA carboxylase complex"/>
    <property type="evidence" value="ECO:0007669"/>
    <property type="project" value="InterPro"/>
</dbReference>
<keyword evidence="14" id="KW-1185">Reference proteome</keyword>
<dbReference type="InterPro" id="IPR011763">
    <property type="entry name" value="COA_CT_C"/>
</dbReference>
<keyword evidence="3" id="KW-0444">Lipid biosynthesis</keyword>
<dbReference type="InterPro" id="IPR001095">
    <property type="entry name" value="Acetyl_CoA_COase_a_su"/>
</dbReference>
<evidence type="ECO:0000256" key="7">
    <source>
        <dbReference type="ARBA" id="ARBA00022840"/>
    </source>
</evidence>
<evidence type="ECO:0000256" key="11">
    <source>
        <dbReference type="SAM" id="MobiDB-lite"/>
    </source>
</evidence>
<keyword evidence="6" id="KW-0276">Fatty acid metabolism</keyword>
<dbReference type="PROSITE" id="PS50989">
    <property type="entry name" value="COA_CT_CTER"/>
    <property type="match status" value="1"/>
</dbReference>
<dbReference type="AlphaFoldDB" id="A0AAV8UFA0"/>
<evidence type="ECO:0000256" key="10">
    <source>
        <dbReference type="ARBA" id="ARBA00049152"/>
    </source>
</evidence>
<dbReference type="SUPFAM" id="SSF52096">
    <property type="entry name" value="ClpP/crotonase"/>
    <property type="match status" value="1"/>
</dbReference>
<feature type="compositionally biased region" description="Basic and acidic residues" evidence="11">
    <location>
        <begin position="736"/>
        <end position="760"/>
    </location>
</feature>
<dbReference type="NCBIfam" id="TIGR00513">
    <property type="entry name" value="accA"/>
    <property type="match status" value="1"/>
</dbReference>
<reference evidence="13 14" key="1">
    <citation type="submission" date="2021-09" db="EMBL/GenBank/DDBJ databases">
        <title>Genomic insights and catalytic innovation underlie evolution of tropane alkaloids biosynthesis.</title>
        <authorList>
            <person name="Wang Y.-J."/>
            <person name="Tian T."/>
            <person name="Huang J.-P."/>
            <person name="Huang S.-X."/>
        </authorList>
    </citation>
    <scope>NUCLEOTIDE SEQUENCE [LARGE SCALE GENOMIC DNA]</scope>
    <source>
        <strain evidence="13">KIB-2018</strain>
        <tissue evidence="13">Leaf</tissue>
    </source>
</reference>
<dbReference type="NCBIfam" id="NF041504">
    <property type="entry name" value="AccA_sub"/>
    <property type="match status" value="1"/>
</dbReference>
<dbReference type="GO" id="GO:0003989">
    <property type="term" value="F:acetyl-CoA carboxylase activity"/>
    <property type="evidence" value="ECO:0007669"/>
    <property type="project" value="InterPro"/>
</dbReference>
<accession>A0AAV8UFA0</accession>
<dbReference type="GO" id="GO:0016743">
    <property type="term" value="F:carboxyl- or carbamoyltransferase activity"/>
    <property type="evidence" value="ECO:0007669"/>
    <property type="project" value="InterPro"/>
</dbReference>
<dbReference type="InterPro" id="IPR029045">
    <property type="entry name" value="ClpP/crotonase-like_dom_sf"/>
</dbReference>
<dbReference type="Proteomes" id="UP001159364">
    <property type="component" value="Linkage Group LG08"/>
</dbReference>